<dbReference type="GO" id="GO:0005737">
    <property type="term" value="C:cytoplasm"/>
    <property type="evidence" value="ECO:0007669"/>
    <property type="project" value="UniProtKB-SubCell"/>
</dbReference>
<keyword evidence="3" id="KW-0963">Cytoplasm</keyword>
<dbReference type="FunFam" id="3.40.50.150:FF:000145">
    <property type="entry name" value="Methyltransferase-like protein"/>
    <property type="match status" value="1"/>
</dbReference>
<sequence>MAGCCPGDVSAATGGKRVQFGNRFLNDPARVFHHNAWDNVEWSKEQEAAAAKRVRENSAQRVPPEKQVEFEVNAHEYWNNFYKIHENGFFKDRHWLFTEFPELIPHQNQSDLKTLLLKDNDYEIIENTGCGDGPGLIVSNIQEQHRASSHSLDHEKQKYLMDEATQKLCHPDINTDDFPGSSATYRILEVGCGVGNTVFPILHTNNDPGLFVYCCDFSTTAIELVQVSLPVITNSEYDPSRCFAFVHDLCDEDKDYPIPRESLDIIILIFVLSSIVPDKMQNAINRLSYLLKPGGMFLLRDYGRYDMAQLRFKTGRCLSENFYVRGDGTRVYFFTQDELDTLFTTAGLEKVQNMVDHRLQVNRGKQLTMYRVWIQCKYRKSFSPNTS</sequence>
<accession>A0A7N4PKX9</accession>
<evidence type="ECO:0000259" key="11">
    <source>
        <dbReference type="Pfam" id="PF08242"/>
    </source>
</evidence>
<dbReference type="GeneID" id="100929083"/>
<dbReference type="PANTHER" id="PTHR22809:SF4">
    <property type="entry name" value="TRNA N(3)-METHYLCYTIDINE METHYLTRANSFERASE METTL2A-RELATED"/>
    <property type="match status" value="1"/>
</dbReference>
<keyword evidence="5 10" id="KW-0808">Transferase</keyword>
<keyword evidence="13" id="KW-1185">Reference proteome</keyword>
<reference evidence="12" key="2">
    <citation type="submission" date="2025-08" db="UniProtKB">
        <authorList>
            <consortium name="Ensembl"/>
        </authorList>
    </citation>
    <scope>IDENTIFICATION</scope>
</reference>
<proteinExistence type="inferred from homology"/>
<evidence type="ECO:0000256" key="1">
    <source>
        <dbReference type="ARBA" id="ARBA00004496"/>
    </source>
</evidence>
<evidence type="ECO:0000256" key="9">
    <source>
        <dbReference type="ARBA" id="ARBA00049374"/>
    </source>
</evidence>
<keyword evidence="7" id="KW-0819">tRNA processing</keyword>
<evidence type="ECO:0000256" key="2">
    <source>
        <dbReference type="ARBA" id="ARBA00009725"/>
    </source>
</evidence>
<dbReference type="PIRSF" id="PIRSF037755">
    <property type="entry name" value="Mettl2_prd"/>
    <property type="match status" value="1"/>
</dbReference>
<evidence type="ECO:0000256" key="4">
    <source>
        <dbReference type="ARBA" id="ARBA00022603"/>
    </source>
</evidence>
<dbReference type="GO" id="GO:0030488">
    <property type="term" value="P:tRNA methylation"/>
    <property type="evidence" value="ECO:0007669"/>
    <property type="project" value="Ensembl"/>
</dbReference>
<evidence type="ECO:0000256" key="5">
    <source>
        <dbReference type="ARBA" id="ARBA00022679"/>
    </source>
</evidence>
<dbReference type="SUPFAM" id="SSF53335">
    <property type="entry name" value="S-adenosyl-L-methionine-dependent methyltransferases"/>
    <property type="match status" value="1"/>
</dbReference>
<dbReference type="GeneTree" id="ENSGT00940000156059"/>
<dbReference type="GO" id="GO:0052735">
    <property type="term" value="F:tRNA (cytidine-3-)-methyltransferase activity"/>
    <property type="evidence" value="ECO:0007669"/>
    <property type="project" value="Ensembl"/>
</dbReference>
<protein>
    <recommendedName>
        <fullName evidence="10">tRNA N(3)-cytidine methyltransferase</fullName>
        <ecNumber evidence="10">2.1.1.-</ecNumber>
    </recommendedName>
</protein>
<reference evidence="12 13" key="1">
    <citation type="journal article" date="2011" name="Proc. Natl. Acad. Sci. U.S.A.">
        <title>Genetic diversity and population structure of the endangered marsupial Sarcophilus harrisii (Tasmanian devil).</title>
        <authorList>
            <person name="Miller W."/>
            <person name="Hayes V.M."/>
            <person name="Ratan A."/>
            <person name="Petersen D.C."/>
            <person name="Wittekindt N.E."/>
            <person name="Miller J."/>
            <person name="Walenz B."/>
            <person name="Knight J."/>
            <person name="Qi J."/>
            <person name="Zhao F."/>
            <person name="Wang Q."/>
            <person name="Bedoya-Reina O.C."/>
            <person name="Katiyar N."/>
            <person name="Tomsho L.P."/>
            <person name="Kasson L.M."/>
            <person name="Hardie R.A."/>
            <person name="Woodbridge P."/>
            <person name="Tindall E.A."/>
            <person name="Bertelsen M.F."/>
            <person name="Dixon D."/>
            <person name="Pyecroft S."/>
            <person name="Helgen K.M."/>
            <person name="Lesk A.M."/>
            <person name="Pringle T.H."/>
            <person name="Patterson N."/>
            <person name="Zhang Y."/>
            <person name="Kreiss A."/>
            <person name="Woods G.M."/>
            <person name="Jones M.E."/>
            <person name="Schuster S.C."/>
        </authorList>
    </citation>
    <scope>NUCLEOTIDE SEQUENCE [LARGE SCALE GENOMIC DNA]</scope>
</reference>
<dbReference type="PANTHER" id="PTHR22809">
    <property type="entry name" value="METHYLTRANSFERASE-RELATED"/>
    <property type="match status" value="1"/>
</dbReference>
<evidence type="ECO:0000256" key="6">
    <source>
        <dbReference type="ARBA" id="ARBA00022691"/>
    </source>
</evidence>
<keyword evidence="4 10" id="KW-0489">Methyltransferase</keyword>
<reference evidence="12" key="3">
    <citation type="submission" date="2025-09" db="UniProtKB">
        <authorList>
            <consortium name="Ensembl"/>
        </authorList>
    </citation>
    <scope>IDENTIFICATION</scope>
</reference>
<dbReference type="EC" id="2.1.1.-" evidence="10"/>
<evidence type="ECO:0000256" key="7">
    <source>
        <dbReference type="ARBA" id="ARBA00022694"/>
    </source>
</evidence>
<evidence type="ECO:0000313" key="13">
    <source>
        <dbReference type="Proteomes" id="UP000007648"/>
    </source>
</evidence>
<dbReference type="CTD" id="339175"/>
<dbReference type="InterPro" id="IPR013217">
    <property type="entry name" value="Methyltransf_12"/>
</dbReference>
<dbReference type="Ensembl" id="ENSSHAT00000044312.1">
    <property type="protein sequence ID" value="ENSSHAP00000040056.1"/>
    <property type="gene ID" value="ENSSHAG00000002924.2"/>
</dbReference>
<dbReference type="CDD" id="cd02440">
    <property type="entry name" value="AdoMet_MTases"/>
    <property type="match status" value="1"/>
</dbReference>
<comment type="catalytic activity">
    <reaction evidence="9">
        <text>cytidine(32) in tRNA(Thr) + S-adenosyl-L-methionine = N(3)-methylcytidine(32) in tRNA(Thr) + S-adenosyl-L-homocysteine + H(+)</text>
        <dbReference type="Rhea" id="RHEA:50960"/>
        <dbReference type="Rhea" id="RHEA-COMP:12850"/>
        <dbReference type="Rhea" id="RHEA-COMP:12852"/>
        <dbReference type="ChEBI" id="CHEBI:15378"/>
        <dbReference type="ChEBI" id="CHEBI:57856"/>
        <dbReference type="ChEBI" id="CHEBI:59789"/>
        <dbReference type="ChEBI" id="CHEBI:74894"/>
        <dbReference type="ChEBI" id="CHEBI:82748"/>
    </reaction>
    <physiologicalReaction direction="left-to-right" evidence="9">
        <dbReference type="Rhea" id="RHEA:50961"/>
    </physiologicalReaction>
</comment>
<evidence type="ECO:0000313" key="12">
    <source>
        <dbReference type="Ensembl" id="ENSSHAP00000040056.1"/>
    </source>
</evidence>
<name>A0A7N4PKX9_SARHA</name>
<comment type="function">
    <text evidence="10">S-adenosyl-L-methionine-dependent methyltransferase.</text>
</comment>
<comment type="catalytic activity">
    <reaction evidence="8">
        <text>cytidine(32) in tRNA(Arg)(CCU) + S-adenosyl-L-methionine = N(3)-methylcytidine(32) in tRNA(Arg)(CCU) + S-adenosyl-L-homocysteine + H(+)</text>
        <dbReference type="Rhea" id="RHEA:60912"/>
        <dbReference type="Rhea" id="RHEA-COMP:15710"/>
        <dbReference type="Rhea" id="RHEA-COMP:15712"/>
        <dbReference type="ChEBI" id="CHEBI:15378"/>
        <dbReference type="ChEBI" id="CHEBI:57856"/>
        <dbReference type="ChEBI" id="CHEBI:59789"/>
        <dbReference type="ChEBI" id="CHEBI:74894"/>
        <dbReference type="ChEBI" id="CHEBI:82748"/>
    </reaction>
    <physiologicalReaction direction="left-to-right" evidence="8">
        <dbReference type="Rhea" id="RHEA:60913"/>
    </physiologicalReaction>
</comment>
<dbReference type="InParanoid" id="A0A7N4PKX9"/>
<comment type="subcellular location">
    <subcellularLocation>
        <location evidence="1">Cytoplasm</location>
    </subcellularLocation>
</comment>
<dbReference type="RefSeq" id="XP_012405758.1">
    <property type="nucleotide sequence ID" value="XM_012550304.2"/>
</dbReference>
<dbReference type="InterPro" id="IPR026113">
    <property type="entry name" value="METTL2/6/8-like"/>
</dbReference>
<evidence type="ECO:0000256" key="8">
    <source>
        <dbReference type="ARBA" id="ARBA00048054"/>
    </source>
</evidence>
<dbReference type="Pfam" id="PF08242">
    <property type="entry name" value="Methyltransf_12"/>
    <property type="match status" value="1"/>
</dbReference>
<dbReference type="OrthoDB" id="417697at2759"/>
<evidence type="ECO:0000256" key="10">
    <source>
        <dbReference type="PIRNR" id="PIRNR037755"/>
    </source>
</evidence>
<dbReference type="AlphaFoldDB" id="A0A7N4PKX9"/>
<dbReference type="Proteomes" id="UP000007648">
    <property type="component" value="Unassembled WGS sequence"/>
</dbReference>
<comment type="similarity">
    <text evidence="2 10">Belongs to the methyltransferase superfamily. METL family.</text>
</comment>
<evidence type="ECO:0000256" key="3">
    <source>
        <dbReference type="ARBA" id="ARBA00022490"/>
    </source>
</evidence>
<organism evidence="12 13">
    <name type="scientific">Sarcophilus harrisii</name>
    <name type="common">Tasmanian devil</name>
    <name type="synonym">Sarcophilus laniarius</name>
    <dbReference type="NCBI Taxonomy" id="9305"/>
    <lineage>
        <taxon>Eukaryota</taxon>
        <taxon>Metazoa</taxon>
        <taxon>Chordata</taxon>
        <taxon>Craniata</taxon>
        <taxon>Vertebrata</taxon>
        <taxon>Euteleostomi</taxon>
        <taxon>Mammalia</taxon>
        <taxon>Metatheria</taxon>
        <taxon>Dasyuromorphia</taxon>
        <taxon>Dasyuridae</taxon>
        <taxon>Sarcophilus</taxon>
    </lineage>
</organism>
<keyword evidence="6" id="KW-0949">S-adenosyl-L-methionine</keyword>
<dbReference type="FunCoup" id="A0A7N4PKX9">
    <property type="interactions" value="2334"/>
</dbReference>
<feature type="domain" description="Methyltransferase type 12" evidence="11">
    <location>
        <begin position="188"/>
        <end position="297"/>
    </location>
</feature>
<gene>
    <name evidence="12" type="primary">METTL2A</name>
</gene>
<dbReference type="InterPro" id="IPR029063">
    <property type="entry name" value="SAM-dependent_MTases_sf"/>
</dbReference>
<dbReference type="Gene3D" id="3.40.50.150">
    <property type="entry name" value="Vaccinia Virus protein VP39"/>
    <property type="match status" value="1"/>
</dbReference>